<name>A0ABD1CWY3_CULPP</name>
<sequence length="403" mass="46225">MTWSVLSRLCRQLNSTDYFFGVDYLMAVGGLRLGGVGSRGLNFCWAVYRVVVLTALLVMTWQLVTDVVRGGNPGVTMQSVHVVLESVLTVVRAGVVLRNYESIVVVRRFINLEPQRLKYFGIVRLVSLTVLFGPMAKKTFVRYNSLDFPLKLSDFSVTLHMICENIYRYVMPICITCTVLANNIIIYLILKGLINELSSIAKQYKELLERTKARTAARLERVSGALNHRRRMEKHFYWIHLHEEFQNCLQRHEQLLATVDVASPPLNGTFLAAYYAAMLKMIYEFVFLCLTQSIDIQNYLRMVPFEFWILTGLGAHLIEKNRSVGQVINGINWEQELEAEPPFACRFRPMIVLVMRAMRNSHRRQLGLACHGIVDFTANELSAHADRFCAVVCAVFNYIFSRF</sequence>
<feature type="transmembrane region" description="Helical" evidence="1">
    <location>
        <begin position="169"/>
        <end position="190"/>
    </location>
</feature>
<keyword evidence="1" id="KW-1133">Transmembrane helix</keyword>
<evidence type="ECO:0000313" key="2">
    <source>
        <dbReference type="EMBL" id="KAL1380960.1"/>
    </source>
</evidence>
<evidence type="ECO:0000313" key="3">
    <source>
        <dbReference type="Proteomes" id="UP001562425"/>
    </source>
</evidence>
<keyword evidence="1" id="KW-0812">Transmembrane</keyword>
<proteinExistence type="predicted"/>
<dbReference type="EMBL" id="JBEHCU010008871">
    <property type="protein sequence ID" value="KAL1380960.1"/>
    <property type="molecule type" value="Genomic_DNA"/>
</dbReference>
<keyword evidence="1" id="KW-0472">Membrane</keyword>
<evidence type="ECO:0008006" key="4">
    <source>
        <dbReference type="Google" id="ProtNLM"/>
    </source>
</evidence>
<comment type="caution">
    <text evidence="2">The sequence shown here is derived from an EMBL/GenBank/DDBJ whole genome shotgun (WGS) entry which is preliminary data.</text>
</comment>
<organism evidence="2 3">
    <name type="scientific">Culex pipiens pipiens</name>
    <name type="common">Northern house mosquito</name>
    <dbReference type="NCBI Taxonomy" id="38569"/>
    <lineage>
        <taxon>Eukaryota</taxon>
        <taxon>Metazoa</taxon>
        <taxon>Ecdysozoa</taxon>
        <taxon>Arthropoda</taxon>
        <taxon>Hexapoda</taxon>
        <taxon>Insecta</taxon>
        <taxon>Pterygota</taxon>
        <taxon>Neoptera</taxon>
        <taxon>Endopterygota</taxon>
        <taxon>Diptera</taxon>
        <taxon>Nematocera</taxon>
        <taxon>Culicoidea</taxon>
        <taxon>Culicidae</taxon>
        <taxon>Culicinae</taxon>
        <taxon>Culicini</taxon>
        <taxon>Culex</taxon>
        <taxon>Culex</taxon>
    </lineage>
</organism>
<protein>
    <recommendedName>
        <fullName evidence="4">Odorant receptor</fullName>
    </recommendedName>
</protein>
<dbReference type="AlphaFoldDB" id="A0ABD1CWY3"/>
<gene>
    <name evidence="2" type="ORF">pipiens_003502</name>
</gene>
<dbReference type="Proteomes" id="UP001562425">
    <property type="component" value="Unassembled WGS sequence"/>
</dbReference>
<accession>A0ABD1CWY3</accession>
<evidence type="ECO:0000256" key="1">
    <source>
        <dbReference type="SAM" id="Phobius"/>
    </source>
</evidence>
<feature type="transmembrane region" description="Helical" evidence="1">
    <location>
        <begin position="76"/>
        <end position="97"/>
    </location>
</feature>
<reference evidence="2 3" key="1">
    <citation type="submission" date="2024-05" db="EMBL/GenBank/DDBJ databases">
        <title>Culex pipiens pipiens assembly and annotation.</title>
        <authorList>
            <person name="Alout H."/>
            <person name="Durand T."/>
        </authorList>
    </citation>
    <scope>NUCLEOTIDE SEQUENCE [LARGE SCALE GENOMIC DNA]</scope>
    <source>
        <strain evidence="2">HA-2024</strain>
        <tissue evidence="2">Whole body</tissue>
    </source>
</reference>
<keyword evidence="3" id="KW-1185">Reference proteome</keyword>
<feature type="transmembrane region" description="Helical" evidence="1">
    <location>
        <begin position="117"/>
        <end position="136"/>
    </location>
</feature>
<feature type="transmembrane region" description="Helical" evidence="1">
    <location>
        <begin position="46"/>
        <end position="64"/>
    </location>
</feature>